<dbReference type="SUPFAM" id="SSF54762">
    <property type="entry name" value="Signal recognition particle alu RNA binding heterodimer, SRP9/14"/>
    <property type="match status" value="1"/>
</dbReference>
<dbReference type="Proteomes" id="UP000054845">
    <property type="component" value="Unassembled WGS sequence"/>
</dbReference>
<reference evidence="9 10" key="1">
    <citation type="submission" date="2014-09" db="EMBL/GenBank/DDBJ databases">
        <authorList>
            <person name="Magalhaes I.L.F."/>
            <person name="Oliveira U."/>
            <person name="Santos F.R."/>
            <person name="Vidigal T.H.D.A."/>
            <person name="Brescovit A.D."/>
            <person name="Santos A.J."/>
        </authorList>
    </citation>
    <scope>NUCLEOTIDE SEQUENCE [LARGE SCALE GENOMIC DNA]</scope>
</reference>
<keyword evidence="4 7" id="KW-0694">RNA-binding</keyword>
<keyword evidence="5 7" id="KW-0733">Signal recognition particle</keyword>
<evidence type="ECO:0000256" key="7">
    <source>
        <dbReference type="RuleBase" id="RU368100"/>
    </source>
</evidence>
<evidence type="ECO:0000256" key="5">
    <source>
        <dbReference type="ARBA" id="ARBA00023135"/>
    </source>
</evidence>
<name>A0A0P1BBV2_9BASI</name>
<protein>
    <recommendedName>
        <fullName evidence="7">Signal recognition particle subunit SRP14</fullName>
    </recommendedName>
    <alternativeName>
        <fullName evidence="7">Signal recognition particle 14 kDa protein</fullName>
    </alternativeName>
</protein>
<evidence type="ECO:0000256" key="3">
    <source>
        <dbReference type="ARBA" id="ARBA00022490"/>
    </source>
</evidence>
<evidence type="ECO:0000256" key="2">
    <source>
        <dbReference type="ARBA" id="ARBA00010349"/>
    </source>
</evidence>
<dbReference type="Gene3D" id="3.30.720.10">
    <property type="entry name" value="Signal recognition particle alu RNA binding heterodimer, srp9/1"/>
    <property type="match status" value="1"/>
</dbReference>
<feature type="region of interest" description="Disordered" evidence="8">
    <location>
        <begin position="98"/>
        <end position="200"/>
    </location>
</feature>
<dbReference type="OrthoDB" id="19209at2759"/>
<dbReference type="InterPro" id="IPR009018">
    <property type="entry name" value="Signal_recog_particle_SRP9/14"/>
</dbReference>
<evidence type="ECO:0000313" key="10">
    <source>
        <dbReference type="Proteomes" id="UP000054845"/>
    </source>
</evidence>
<comment type="similarity">
    <text evidence="2 7">Belongs to the SRP14 family.</text>
</comment>
<dbReference type="PANTHER" id="PTHR12013">
    <property type="entry name" value="SIGNAL RECOGNITION PARTICLE 14 KD PROTEIN"/>
    <property type="match status" value="1"/>
</dbReference>
<organism evidence="9 10">
    <name type="scientific">Ceraceosorus bombacis</name>
    <dbReference type="NCBI Taxonomy" id="401625"/>
    <lineage>
        <taxon>Eukaryota</taxon>
        <taxon>Fungi</taxon>
        <taxon>Dikarya</taxon>
        <taxon>Basidiomycota</taxon>
        <taxon>Ustilaginomycotina</taxon>
        <taxon>Exobasidiomycetes</taxon>
        <taxon>Ceraceosorales</taxon>
        <taxon>Ceraceosoraceae</taxon>
        <taxon>Ceraceosorus</taxon>
    </lineage>
</organism>
<dbReference type="GO" id="GO:0030942">
    <property type="term" value="F:endoplasmic reticulum signal peptide binding"/>
    <property type="evidence" value="ECO:0007669"/>
    <property type="project" value="UniProtKB-UniRule"/>
</dbReference>
<dbReference type="GO" id="GO:0006614">
    <property type="term" value="P:SRP-dependent cotranslational protein targeting to membrane"/>
    <property type="evidence" value="ECO:0007669"/>
    <property type="project" value="UniProtKB-UniRule"/>
</dbReference>
<evidence type="ECO:0000256" key="1">
    <source>
        <dbReference type="ARBA" id="ARBA00004496"/>
    </source>
</evidence>
<comment type="function">
    <text evidence="7">Component of the signal recognition particle (SRP) complex, a ribonucleoprotein complex that mediates the cotranslational targeting of secretory and membrane proteins to the endoplasmic reticulum (ER).</text>
</comment>
<dbReference type="STRING" id="401625.A0A0P1BBV2"/>
<sequence length="200" mass="21399">MPHSSNEEFLNRLGNLFTSSTSAHSVYITTKRLSSGEEAMGVEPVQGGATHGVLFRATNGNDDKQKKEKFSTIVTPSALPTFQTSIDALLRTHLSASLKKRDKAKERRAEKIRKEQQATASSSKDGGKLTLSKIGKKRGAGHRARQRASEKAKRQRAERARSLASEAAKGPTQNVNVNVQSSAAAATGTPAATSAKKTKA</sequence>
<dbReference type="EMBL" id="CCYA01000221">
    <property type="protein sequence ID" value="CEH13479.1"/>
    <property type="molecule type" value="Genomic_DNA"/>
</dbReference>
<accession>A0A0P1BBV2</accession>
<comment type="subcellular location">
    <subcellularLocation>
        <location evidence="1 7">Cytoplasm</location>
    </subcellularLocation>
</comment>
<keyword evidence="3 7" id="KW-0963">Cytoplasm</keyword>
<dbReference type="GO" id="GO:0005786">
    <property type="term" value="C:signal recognition particle, endoplasmic reticulum targeting"/>
    <property type="evidence" value="ECO:0007669"/>
    <property type="project" value="UniProtKB-UniRule"/>
</dbReference>
<dbReference type="AlphaFoldDB" id="A0A0P1BBV2"/>
<dbReference type="InterPro" id="IPR003210">
    <property type="entry name" value="Signal_recog_particle_SRP14"/>
</dbReference>
<keyword evidence="10" id="KW-1185">Reference proteome</keyword>
<comment type="subunit">
    <text evidence="7">Component of a fungal signal recognition particle (SRP) complex that consists of a 7SL RNA molecule (scR1) and at least six protein subunits: SRP72, SRP68, SRP54, SEC65, SRP21 and SRP14.</text>
</comment>
<feature type="compositionally biased region" description="Basic and acidic residues" evidence="8">
    <location>
        <begin position="103"/>
        <end position="116"/>
    </location>
</feature>
<feature type="compositionally biased region" description="Basic and acidic residues" evidence="8">
    <location>
        <begin position="147"/>
        <end position="161"/>
    </location>
</feature>
<proteinExistence type="inferred from homology"/>
<evidence type="ECO:0000256" key="4">
    <source>
        <dbReference type="ARBA" id="ARBA00022884"/>
    </source>
</evidence>
<keyword evidence="6 7" id="KW-0687">Ribonucleoprotein</keyword>
<evidence type="ECO:0000256" key="8">
    <source>
        <dbReference type="SAM" id="MobiDB-lite"/>
    </source>
</evidence>
<dbReference type="GO" id="GO:0008312">
    <property type="term" value="F:7S RNA binding"/>
    <property type="evidence" value="ECO:0007669"/>
    <property type="project" value="UniProtKB-UniRule"/>
</dbReference>
<feature type="compositionally biased region" description="Basic residues" evidence="8">
    <location>
        <begin position="134"/>
        <end position="146"/>
    </location>
</feature>
<evidence type="ECO:0000256" key="6">
    <source>
        <dbReference type="ARBA" id="ARBA00023274"/>
    </source>
</evidence>
<evidence type="ECO:0000313" key="9">
    <source>
        <dbReference type="EMBL" id="CEH13479.1"/>
    </source>
</evidence>
<dbReference type="Pfam" id="PF02290">
    <property type="entry name" value="SRP14"/>
    <property type="match status" value="1"/>
</dbReference>
<feature type="compositionally biased region" description="Low complexity" evidence="8">
    <location>
        <begin position="162"/>
        <end position="200"/>
    </location>
</feature>